<name>F9UEN5_9GAMM</name>
<dbReference type="STRING" id="768671.ThimaDRAFT_3388"/>
<dbReference type="GO" id="GO:1902201">
    <property type="term" value="P:negative regulation of bacterial-type flagellum-dependent cell motility"/>
    <property type="evidence" value="ECO:0007669"/>
    <property type="project" value="TreeGrafter"/>
</dbReference>
<dbReference type="Gene3D" id="3.30.450.20">
    <property type="entry name" value="PAS domain"/>
    <property type="match status" value="2"/>
</dbReference>
<evidence type="ECO:0000256" key="3">
    <source>
        <dbReference type="ARBA" id="ARBA00034247"/>
    </source>
</evidence>
<evidence type="ECO:0000256" key="4">
    <source>
        <dbReference type="SAM" id="Phobius"/>
    </source>
</evidence>
<dbReference type="InterPro" id="IPR029787">
    <property type="entry name" value="Nucleotide_cyclase"/>
</dbReference>
<dbReference type="InterPro" id="IPR050469">
    <property type="entry name" value="Diguanylate_Cyclase"/>
</dbReference>
<dbReference type="eggNOG" id="COG2199">
    <property type="taxonomic scope" value="Bacteria"/>
</dbReference>
<dbReference type="Pfam" id="PF21623">
    <property type="entry name" value="HK_sensor_dom_bact"/>
    <property type="match status" value="1"/>
</dbReference>
<feature type="transmembrane region" description="Helical" evidence="4">
    <location>
        <begin position="7"/>
        <end position="26"/>
    </location>
</feature>
<keyword evidence="4" id="KW-0472">Membrane</keyword>
<comment type="cofactor">
    <cofactor evidence="1">
        <name>Mg(2+)</name>
        <dbReference type="ChEBI" id="CHEBI:18420"/>
    </cofactor>
</comment>
<dbReference type="NCBIfam" id="TIGR00254">
    <property type="entry name" value="GGDEF"/>
    <property type="match status" value="1"/>
</dbReference>
<evidence type="ECO:0000256" key="2">
    <source>
        <dbReference type="ARBA" id="ARBA00012528"/>
    </source>
</evidence>
<dbReference type="GO" id="GO:0052621">
    <property type="term" value="F:diguanylate cyclase activity"/>
    <property type="evidence" value="ECO:0007669"/>
    <property type="project" value="UniProtKB-EC"/>
</dbReference>
<gene>
    <name evidence="6" type="ORF">ThimaDRAFT_3388</name>
</gene>
<dbReference type="SMART" id="SM00267">
    <property type="entry name" value="GGDEF"/>
    <property type="match status" value="1"/>
</dbReference>
<dbReference type="Gene3D" id="3.30.70.270">
    <property type="match status" value="1"/>
</dbReference>
<dbReference type="SUPFAM" id="SSF103190">
    <property type="entry name" value="Sensory domain-like"/>
    <property type="match status" value="2"/>
</dbReference>
<feature type="domain" description="GGDEF" evidence="5">
    <location>
        <begin position="396"/>
        <end position="527"/>
    </location>
</feature>
<dbReference type="PROSITE" id="PS50887">
    <property type="entry name" value="GGDEF"/>
    <property type="match status" value="1"/>
</dbReference>
<dbReference type="PANTHER" id="PTHR45138:SF9">
    <property type="entry name" value="DIGUANYLATE CYCLASE DGCM-RELATED"/>
    <property type="match status" value="1"/>
</dbReference>
<dbReference type="RefSeq" id="WP_007194260.1">
    <property type="nucleotide sequence ID" value="NZ_AFWV01000011.1"/>
</dbReference>
<protein>
    <recommendedName>
        <fullName evidence="2">diguanylate cyclase</fullName>
        <ecNumber evidence="2">2.7.7.65</ecNumber>
    </recommendedName>
</protein>
<feature type="transmembrane region" description="Helical" evidence="4">
    <location>
        <begin position="329"/>
        <end position="351"/>
    </location>
</feature>
<dbReference type="InterPro" id="IPR000160">
    <property type="entry name" value="GGDEF_dom"/>
</dbReference>
<comment type="catalytic activity">
    <reaction evidence="3">
        <text>2 GTP = 3',3'-c-di-GMP + 2 diphosphate</text>
        <dbReference type="Rhea" id="RHEA:24898"/>
        <dbReference type="ChEBI" id="CHEBI:33019"/>
        <dbReference type="ChEBI" id="CHEBI:37565"/>
        <dbReference type="ChEBI" id="CHEBI:58805"/>
        <dbReference type="EC" id="2.7.7.65"/>
    </reaction>
</comment>
<keyword evidence="4" id="KW-1133">Transmembrane helix</keyword>
<dbReference type="InterPro" id="IPR048760">
    <property type="entry name" value="VP0354-like_sensor_dom"/>
</dbReference>
<dbReference type="GO" id="GO:0005886">
    <property type="term" value="C:plasma membrane"/>
    <property type="evidence" value="ECO:0007669"/>
    <property type="project" value="TreeGrafter"/>
</dbReference>
<keyword evidence="7" id="KW-1185">Reference proteome</keyword>
<accession>F9UEN5</accession>
<dbReference type="EMBL" id="AFWV01000011">
    <property type="protein sequence ID" value="EGV17356.1"/>
    <property type="molecule type" value="Genomic_DNA"/>
</dbReference>
<dbReference type="InterPro" id="IPR029151">
    <property type="entry name" value="Sensor-like_sf"/>
</dbReference>
<dbReference type="Pfam" id="PF00990">
    <property type="entry name" value="GGDEF"/>
    <property type="match status" value="1"/>
</dbReference>
<dbReference type="FunFam" id="3.30.70.270:FF:000001">
    <property type="entry name" value="Diguanylate cyclase domain protein"/>
    <property type="match status" value="1"/>
</dbReference>
<evidence type="ECO:0000256" key="1">
    <source>
        <dbReference type="ARBA" id="ARBA00001946"/>
    </source>
</evidence>
<evidence type="ECO:0000259" key="5">
    <source>
        <dbReference type="PROSITE" id="PS50887"/>
    </source>
</evidence>
<dbReference type="SUPFAM" id="SSF55073">
    <property type="entry name" value="Nucleotide cyclase"/>
    <property type="match status" value="1"/>
</dbReference>
<dbReference type="GO" id="GO:0043709">
    <property type="term" value="P:cell adhesion involved in single-species biofilm formation"/>
    <property type="evidence" value="ECO:0007669"/>
    <property type="project" value="TreeGrafter"/>
</dbReference>
<keyword evidence="4" id="KW-0812">Transmembrane</keyword>
<dbReference type="OrthoDB" id="9812260at2"/>
<evidence type="ECO:0000313" key="7">
    <source>
        <dbReference type="Proteomes" id="UP000005459"/>
    </source>
</evidence>
<evidence type="ECO:0000313" key="6">
    <source>
        <dbReference type="EMBL" id="EGV17356.1"/>
    </source>
</evidence>
<dbReference type="PANTHER" id="PTHR45138">
    <property type="entry name" value="REGULATORY COMPONENTS OF SENSORY TRANSDUCTION SYSTEM"/>
    <property type="match status" value="1"/>
</dbReference>
<dbReference type="AlphaFoldDB" id="F9UEN5"/>
<dbReference type="EC" id="2.7.7.65" evidence="2"/>
<dbReference type="Proteomes" id="UP000005459">
    <property type="component" value="Unassembled WGS sequence"/>
</dbReference>
<sequence length="527" mass="58587">MIRKLRYFTFIFAPIAVVIVLGAWSLKQADDTLAMVRLESSVDLAVGLGANALTRHLDTVQRDLRYLSAQDALKRLIQHGSSEALAQFTHDALAFSDAARIYDQIRWIDEQGDERVRIDRVDGVAVAIPQAQLQNKKDRYFFTDTMALDPGEVFVSPLDLNIEQGTLQIPYKPMLRFATPVADASGNRRGILILNYLGKTMLDEFAAASSGLSDDTMLLNAEGYWLKSKEPDDEWGFMLDRPETLGARYPDVWPRIHRSEQGQWLDPSGLWTWRSVYPLKSGTVSSTGTAAAAGPSGARVTSRDYVWKVVSHVSNDQLATLGTRTASRYAWIGTALLALLALLSWLLAIALDEQARARRLLERLATTDGLTGLANRRFFIDQVKQYWGSYQRRPDVPVGVLMMDLDRFKSVNDTHGHAAGDMVLQQFGRILRKSLRQTDIAGRIGGEEFCVLLRGSAVEGARIYAERIRRELEAEQIPIGEVRLTVTVSIGASAFMPDDSIPTAAMQRADAALYRAKAAGRNRVELA</sequence>
<organism evidence="6 7">
    <name type="scientific">Thiocapsa marina 5811</name>
    <dbReference type="NCBI Taxonomy" id="768671"/>
    <lineage>
        <taxon>Bacteria</taxon>
        <taxon>Pseudomonadati</taxon>
        <taxon>Pseudomonadota</taxon>
        <taxon>Gammaproteobacteria</taxon>
        <taxon>Chromatiales</taxon>
        <taxon>Chromatiaceae</taxon>
        <taxon>Thiocapsa</taxon>
    </lineage>
</organism>
<reference evidence="6 7" key="1">
    <citation type="submission" date="2011-06" db="EMBL/GenBank/DDBJ databases">
        <title>The draft genome of Thiocapsa marina 5811.</title>
        <authorList>
            <consortium name="US DOE Joint Genome Institute (JGI-PGF)"/>
            <person name="Lucas S."/>
            <person name="Han J."/>
            <person name="Cheng J.-F."/>
            <person name="Goodwin L."/>
            <person name="Pitluck S."/>
            <person name="Peters L."/>
            <person name="Land M.L."/>
            <person name="Hauser L."/>
            <person name="Vogl K."/>
            <person name="Liu Z."/>
            <person name="Imhoff J."/>
            <person name="Thiel V."/>
            <person name="Frigaard N.-U."/>
            <person name="Bryant D."/>
            <person name="Woyke T.J."/>
        </authorList>
    </citation>
    <scope>NUCLEOTIDE SEQUENCE [LARGE SCALE GENOMIC DNA]</scope>
    <source>
        <strain evidence="6 7">5811</strain>
    </source>
</reference>
<proteinExistence type="predicted"/>
<dbReference type="CDD" id="cd01949">
    <property type="entry name" value="GGDEF"/>
    <property type="match status" value="1"/>
</dbReference>
<dbReference type="InterPro" id="IPR043128">
    <property type="entry name" value="Rev_trsase/Diguanyl_cyclase"/>
</dbReference>